<dbReference type="Proteomes" id="UP000887569">
    <property type="component" value="Unplaced"/>
</dbReference>
<dbReference type="WBParaSite" id="PgR060_g039_t04">
    <property type="protein sequence ID" value="PgR060_g039_t04"/>
    <property type="gene ID" value="PgR060_g039"/>
</dbReference>
<evidence type="ECO:0000256" key="1">
    <source>
        <dbReference type="ARBA" id="ARBA00004127"/>
    </source>
</evidence>
<keyword evidence="2" id="KW-0479">Metal-binding</keyword>
<dbReference type="GO" id="GO:0005802">
    <property type="term" value="C:trans-Golgi network"/>
    <property type="evidence" value="ECO:0007669"/>
    <property type="project" value="TreeGrafter"/>
</dbReference>
<dbReference type="GO" id="GO:0015677">
    <property type="term" value="P:copper ion import"/>
    <property type="evidence" value="ECO:0007669"/>
    <property type="project" value="TreeGrafter"/>
</dbReference>
<keyword evidence="3" id="KW-0187">Copper transport</keyword>
<evidence type="ECO:0000256" key="2">
    <source>
        <dbReference type="ARBA" id="ARBA00022723"/>
    </source>
</evidence>
<feature type="domain" description="HMA" evidence="7">
    <location>
        <begin position="269"/>
        <end position="296"/>
    </location>
</feature>
<keyword evidence="5" id="KW-1278">Translocase</keyword>
<accession>A0A915BU80</accession>
<reference evidence="9 10" key="1">
    <citation type="submission" date="2022-11" db="UniProtKB">
        <authorList>
            <consortium name="WormBaseParasite"/>
        </authorList>
    </citation>
    <scope>IDENTIFICATION</scope>
</reference>
<dbReference type="InterPro" id="IPR006122">
    <property type="entry name" value="HMA_Cu_ion-bd"/>
</dbReference>
<evidence type="ECO:0000313" key="8">
    <source>
        <dbReference type="Proteomes" id="UP000887569"/>
    </source>
</evidence>
<dbReference type="FunFam" id="3.30.70.100:FF:000001">
    <property type="entry name" value="ATPase copper transporting beta"/>
    <property type="match status" value="2"/>
</dbReference>
<dbReference type="InterPro" id="IPR017969">
    <property type="entry name" value="Heavy-metal-associated_CS"/>
</dbReference>
<dbReference type="AlphaFoldDB" id="A0A915BU80"/>
<feature type="domain" description="HMA" evidence="7">
    <location>
        <begin position="38"/>
        <end position="104"/>
    </location>
</feature>
<dbReference type="SUPFAM" id="SSF55008">
    <property type="entry name" value="HMA, heavy metal-associated domain"/>
    <property type="match status" value="3"/>
</dbReference>
<proteinExistence type="predicted"/>
<keyword evidence="6" id="KW-0186">Copper</keyword>
<dbReference type="GO" id="GO:0005886">
    <property type="term" value="C:plasma membrane"/>
    <property type="evidence" value="ECO:0007669"/>
    <property type="project" value="TreeGrafter"/>
</dbReference>
<dbReference type="GO" id="GO:0005507">
    <property type="term" value="F:copper ion binding"/>
    <property type="evidence" value="ECO:0007669"/>
    <property type="project" value="InterPro"/>
</dbReference>
<dbReference type="PANTHER" id="PTHR43520:SF8">
    <property type="entry name" value="P-TYPE CU(+) TRANSPORTER"/>
    <property type="match status" value="1"/>
</dbReference>
<dbReference type="GO" id="GO:0055070">
    <property type="term" value="P:copper ion homeostasis"/>
    <property type="evidence" value="ECO:0007669"/>
    <property type="project" value="TreeGrafter"/>
</dbReference>
<organism evidence="8 11">
    <name type="scientific">Parascaris univalens</name>
    <name type="common">Nematode worm</name>
    <dbReference type="NCBI Taxonomy" id="6257"/>
    <lineage>
        <taxon>Eukaryota</taxon>
        <taxon>Metazoa</taxon>
        <taxon>Ecdysozoa</taxon>
        <taxon>Nematoda</taxon>
        <taxon>Chromadorea</taxon>
        <taxon>Rhabditida</taxon>
        <taxon>Spirurina</taxon>
        <taxon>Ascaridomorpha</taxon>
        <taxon>Ascaridoidea</taxon>
        <taxon>Ascarididae</taxon>
        <taxon>Parascaris</taxon>
    </lineage>
</organism>
<evidence type="ECO:0000313" key="11">
    <source>
        <dbReference type="WBParaSite" id="PgR060_g039_t06"/>
    </source>
</evidence>
<evidence type="ECO:0000256" key="5">
    <source>
        <dbReference type="ARBA" id="ARBA00022967"/>
    </source>
</evidence>
<protein>
    <submittedName>
        <fullName evidence="9 10">HMA domain-containing protein</fullName>
    </submittedName>
</protein>
<dbReference type="PANTHER" id="PTHR43520">
    <property type="entry name" value="ATP7, ISOFORM B"/>
    <property type="match status" value="1"/>
</dbReference>
<dbReference type="Gene3D" id="3.30.70.100">
    <property type="match status" value="3"/>
</dbReference>
<comment type="subcellular location">
    <subcellularLocation>
        <location evidence="1">Endomembrane system</location>
        <topology evidence="1">Multi-pass membrane protein</topology>
    </subcellularLocation>
</comment>
<keyword evidence="3" id="KW-0406">Ion transport</keyword>
<evidence type="ECO:0000313" key="9">
    <source>
        <dbReference type="WBParaSite" id="PgR060_g039_t04"/>
    </source>
</evidence>
<dbReference type="GO" id="GO:0043682">
    <property type="term" value="F:P-type divalent copper transporter activity"/>
    <property type="evidence" value="ECO:0007669"/>
    <property type="project" value="TreeGrafter"/>
</dbReference>
<dbReference type="WBParaSite" id="PgR060_g039_t06">
    <property type="protein sequence ID" value="PgR060_g039_t06"/>
    <property type="gene ID" value="PgR060_g039"/>
</dbReference>
<evidence type="ECO:0000256" key="6">
    <source>
        <dbReference type="ARBA" id="ARBA00023008"/>
    </source>
</evidence>
<dbReference type="CDD" id="cd00371">
    <property type="entry name" value="HMA"/>
    <property type="match status" value="3"/>
</dbReference>
<evidence type="ECO:0000256" key="4">
    <source>
        <dbReference type="ARBA" id="ARBA00022842"/>
    </source>
</evidence>
<evidence type="ECO:0000256" key="3">
    <source>
        <dbReference type="ARBA" id="ARBA00022796"/>
    </source>
</evidence>
<evidence type="ECO:0000259" key="7">
    <source>
        <dbReference type="PROSITE" id="PS50846"/>
    </source>
</evidence>
<evidence type="ECO:0000313" key="10">
    <source>
        <dbReference type="WBParaSite" id="PgR060_g039_t05"/>
    </source>
</evidence>
<dbReference type="PRINTS" id="PR00942">
    <property type="entry name" value="CUATPASEI"/>
</dbReference>
<dbReference type="InterPro" id="IPR006121">
    <property type="entry name" value="HMA_dom"/>
</dbReference>
<keyword evidence="3" id="KW-0813">Transport</keyword>
<dbReference type="WBParaSite" id="PgR060_g039_t05">
    <property type="protein sequence ID" value="PgR060_g039_t05"/>
    <property type="gene ID" value="PgR060_g039"/>
</dbReference>
<dbReference type="PROSITE" id="PS50846">
    <property type="entry name" value="HMA_2"/>
    <property type="match status" value="3"/>
</dbReference>
<sequence length="296" mass="32023">MRPMSSFKEMVENIGVESLLDGSILDQSASSSSLSISKVAIIDVQGMTCHSCVSNIQDNLSSKEGIKSIVVSLKDCEATVEYNTSKWNGEDIAEMIDNMGYEAKLKYIKDILESGNDTSILREAIIDIQGMTCQSCVNSIQCTIGSKNGIKSIAVSLKDCEGRVVFDSTKWDGESIAEAIDDMGFDAALKLVKDVSPLIPALNAETSNCDAESDYKSVTPVMSTPTSILRKSMINKGDGDQLIMDVDSNSVRIGKRCAKFKQNVENSLERCTLAVEGMTCASCVAYIERNISKLNG</sequence>
<feature type="domain" description="HMA" evidence="7">
    <location>
        <begin position="122"/>
        <end position="188"/>
    </location>
</feature>
<dbReference type="NCBIfam" id="TIGR00003">
    <property type="entry name" value="copper ion binding protein"/>
    <property type="match status" value="2"/>
</dbReference>
<keyword evidence="8" id="KW-1185">Reference proteome</keyword>
<keyword evidence="4" id="KW-0460">Magnesium</keyword>
<name>A0A915BU80_PARUN</name>
<dbReference type="PROSITE" id="PS01047">
    <property type="entry name" value="HMA_1"/>
    <property type="match status" value="2"/>
</dbReference>
<dbReference type="Pfam" id="PF00403">
    <property type="entry name" value="HMA"/>
    <property type="match status" value="3"/>
</dbReference>
<dbReference type="InterPro" id="IPR036163">
    <property type="entry name" value="HMA_dom_sf"/>
</dbReference>
<dbReference type="WBParaSite" id="PgR060_g039_t07">
    <property type="protein sequence ID" value="PgR060_g039_t07"/>
    <property type="gene ID" value="PgR060_g039"/>
</dbReference>